<feature type="domain" description="Tyrosine-protein phosphatase" evidence="6">
    <location>
        <begin position="1"/>
        <end position="170"/>
    </location>
</feature>
<dbReference type="SMART" id="SM00404">
    <property type="entry name" value="PTPc_motif"/>
    <property type="match status" value="2"/>
</dbReference>
<feature type="domain" description="Tyrosine specific protein phosphatases" evidence="7">
    <location>
        <begin position="87"/>
        <end position="161"/>
    </location>
</feature>
<dbReference type="InterPro" id="IPR050348">
    <property type="entry name" value="Protein-Tyr_Phosphatase"/>
</dbReference>
<dbReference type="InterPro" id="IPR003595">
    <property type="entry name" value="Tyr_Pase_cat"/>
</dbReference>
<accession>A0A9N9TSS1</accession>
<sequence length="478" mass="55260">MVWQENVKDILMLANIYENGKKKVEKYWPDINEEKSYGLIKVHFVSESVFSNFILRTFNCCFGNQERKINQMHYTTWPDHGVPLYSQSLVPYLQRLLKIPHSSQAPIIVHCSAGVGRTGTIILSDICLRMAAGEGHLDFLAHLENLRNQRANLVDNLEQYKLAHLVVLECLFGMRTSIVCNDEMRTAVEAILRNDGVEMQMKYILETQWQDKAMETMLELDRVAPVYHEKNRFNDIVPEKYRVFISRYPQLDEKSSYINAVLVDDFSSPGRYIVTQQPLPNTLGDFWRLVLERSCSVIISLNTVDLTDETVCKIWPEADEVLTPVDFIRITHKYTKNLLFYKIVTVQLEVKKTKHFSGFEESSSEVTILALNTWSSKDSLPNSIEEFLTFRDASDILARPAEHVIVTCYDGARACGLFVALSFIIEQMKLEQECDVCLAVRSVRHSRKQFVETEEQYEFLYRAAVTFITGFQQYSNFT</sequence>
<dbReference type="PANTHER" id="PTHR19134">
    <property type="entry name" value="RECEPTOR-TYPE TYROSINE-PROTEIN PHOSPHATASE"/>
    <property type="match status" value="1"/>
</dbReference>
<dbReference type="EMBL" id="OU900096">
    <property type="protein sequence ID" value="CAG9859658.1"/>
    <property type="molecule type" value="Genomic_DNA"/>
</dbReference>
<dbReference type="PROSITE" id="PS50055">
    <property type="entry name" value="TYR_PHOSPHATASE_PTP"/>
    <property type="match status" value="2"/>
</dbReference>
<dbReference type="AlphaFoldDB" id="A0A9N9TSS1"/>
<dbReference type="PROSITE" id="PS50056">
    <property type="entry name" value="TYR_PHOSPHATASE_2"/>
    <property type="match status" value="2"/>
</dbReference>
<dbReference type="PRINTS" id="PR00700">
    <property type="entry name" value="PRTYPHPHTASE"/>
</dbReference>
<dbReference type="InterPro" id="IPR000242">
    <property type="entry name" value="PTP_cat"/>
</dbReference>
<reference evidence="8" key="1">
    <citation type="submission" date="2022-01" db="EMBL/GenBank/DDBJ databases">
        <authorList>
            <person name="King R."/>
        </authorList>
    </citation>
    <scope>NUCLEOTIDE SEQUENCE</scope>
</reference>
<evidence type="ECO:0000256" key="1">
    <source>
        <dbReference type="ARBA" id="ARBA00009580"/>
    </source>
</evidence>
<dbReference type="InterPro" id="IPR029021">
    <property type="entry name" value="Prot-tyrosine_phosphatase-like"/>
</dbReference>
<dbReference type="Gene3D" id="3.90.190.10">
    <property type="entry name" value="Protein tyrosine phosphatase superfamily"/>
    <property type="match status" value="2"/>
</dbReference>
<keyword evidence="3" id="KW-0378">Hydrolase</keyword>
<protein>
    <recommendedName>
        <fullName evidence="2">protein-tyrosine-phosphatase</fullName>
        <ecNumber evidence="2">3.1.3.48</ecNumber>
    </recommendedName>
</protein>
<dbReference type="CDD" id="cd00047">
    <property type="entry name" value="PTPc"/>
    <property type="match status" value="2"/>
</dbReference>
<evidence type="ECO:0000259" key="7">
    <source>
        <dbReference type="PROSITE" id="PS50056"/>
    </source>
</evidence>
<dbReference type="SUPFAM" id="SSF52799">
    <property type="entry name" value="(Phosphotyrosine protein) phosphatases II"/>
    <property type="match status" value="2"/>
</dbReference>
<dbReference type="EC" id="3.1.3.48" evidence="2"/>
<comment type="similarity">
    <text evidence="1">Belongs to the protein-tyrosine phosphatase family.</text>
</comment>
<dbReference type="PANTHER" id="PTHR19134:SF562">
    <property type="entry name" value="PROTEIN-TYROSINE-PHOSPHATASE"/>
    <property type="match status" value="1"/>
</dbReference>
<feature type="domain" description="Tyrosine-protein phosphatase" evidence="6">
    <location>
        <begin position="229"/>
        <end position="467"/>
    </location>
</feature>
<keyword evidence="4" id="KW-0904">Protein phosphatase</keyword>
<proteinExistence type="inferred from homology"/>
<dbReference type="SMART" id="SM00194">
    <property type="entry name" value="PTPc"/>
    <property type="match status" value="2"/>
</dbReference>
<feature type="domain" description="Tyrosine specific protein phosphatases" evidence="7">
    <location>
        <begin position="385"/>
        <end position="458"/>
    </location>
</feature>
<dbReference type="Pfam" id="PF00102">
    <property type="entry name" value="Y_phosphatase"/>
    <property type="match status" value="2"/>
</dbReference>
<evidence type="ECO:0000256" key="5">
    <source>
        <dbReference type="ARBA" id="ARBA00051722"/>
    </source>
</evidence>
<evidence type="ECO:0000256" key="3">
    <source>
        <dbReference type="ARBA" id="ARBA00022801"/>
    </source>
</evidence>
<comment type="catalytic activity">
    <reaction evidence="5">
        <text>O-phospho-L-tyrosyl-[protein] + H2O = L-tyrosyl-[protein] + phosphate</text>
        <dbReference type="Rhea" id="RHEA:10684"/>
        <dbReference type="Rhea" id="RHEA-COMP:10136"/>
        <dbReference type="Rhea" id="RHEA-COMP:20101"/>
        <dbReference type="ChEBI" id="CHEBI:15377"/>
        <dbReference type="ChEBI" id="CHEBI:43474"/>
        <dbReference type="ChEBI" id="CHEBI:46858"/>
        <dbReference type="ChEBI" id="CHEBI:61978"/>
        <dbReference type="EC" id="3.1.3.48"/>
    </reaction>
</comment>
<dbReference type="InterPro" id="IPR016130">
    <property type="entry name" value="Tyr_Pase_AS"/>
</dbReference>
<evidence type="ECO:0000259" key="6">
    <source>
        <dbReference type="PROSITE" id="PS50055"/>
    </source>
</evidence>
<dbReference type="FunFam" id="3.90.190.10:FF:000102">
    <property type="entry name" value="Receptor-type tyrosine-protein phosphatase"/>
    <property type="match status" value="1"/>
</dbReference>
<dbReference type="InterPro" id="IPR000387">
    <property type="entry name" value="Tyr_Pase_dom"/>
</dbReference>
<dbReference type="GO" id="GO:0008045">
    <property type="term" value="P:motor neuron axon guidance"/>
    <property type="evidence" value="ECO:0007669"/>
    <property type="project" value="TreeGrafter"/>
</dbReference>
<evidence type="ECO:0000313" key="9">
    <source>
        <dbReference type="Proteomes" id="UP001153712"/>
    </source>
</evidence>
<dbReference type="PROSITE" id="PS00383">
    <property type="entry name" value="TYR_PHOSPHATASE_1"/>
    <property type="match status" value="1"/>
</dbReference>
<dbReference type="Proteomes" id="UP001153712">
    <property type="component" value="Chromosome 3"/>
</dbReference>
<gene>
    <name evidence="8" type="ORF">PHYEVI_LOCUS6027</name>
</gene>
<evidence type="ECO:0000256" key="4">
    <source>
        <dbReference type="ARBA" id="ARBA00022912"/>
    </source>
</evidence>
<evidence type="ECO:0000313" key="8">
    <source>
        <dbReference type="EMBL" id="CAG9859658.1"/>
    </source>
</evidence>
<name>A0A9N9TSS1_PHYSR</name>
<dbReference type="GO" id="GO:0004725">
    <property type="term" value="F:protein tyrosine phosphatase activity"/>
    <property type="evidence" value="ECO:0007669"/>
    <property type="project" value="UniProtKB-EC"/>
</dbReference>
<evidence type="ECO:0000256" key="2">
    <source>
        <dbReference type="ARBA" id="ARBA00013064"/>
    </source>
</evidence>
<keyword evidence="9" id="KW-1185">Reference proteome</keyword>
<dbReference type="OrthoDB" id="6108687at2759"/>
<organism evidence="8 9">
    <name type="scientific">Phyllotreta striolata</name>
    <name type="common">Striped flea beetle</name>
    <name type="synonym">Crioceris striolata</name>
    <dbReference type="NCBI Taxonomy" id="444603"/>
    <lineage>
        <taxon>Eukaryota</taxon>
        <taxon>Metazoa</taxon>
        <taxon>Ecdysozoa</taxon>
        <taxon>Arthropoda</taxon>
        <taxon>Hexapoda</taxon>
        <taxon>Insecta</taxon>
        <taxon>Pterygota</taxon>
        <taxon>Neoptera</taxon>
        <taxon>Endopterygota</taxon>
        <taxon>Coleoptera</taxon>
        <taxon>Polyphaga</taxon>
        <taxon>Cucujiformia</taxon>
        <taxon>Chrysomeloidea</taxon>
        <taxon>Chrysomelidae</taxon>
        <taxon>Galerucinae</taxon>
        <taxon>Alticini</taxon>
        <taxon>Phyllotreta</taxon>
    </lineage>
</organism>